<accession>A0A8J2PI81</accession>
<dbReference type="EMBL" id="CAJVCH010527253">
    <property type="protein sequence ID" value="CAG7822719.1"/>
    <property type="molecule type" value="Genomic_DNA"/>
</dbReference>
<protein>
    <submittedName>
        <fullName evidence="2">Uncharacterized protein</fullName>
    </submittedName>
</protein>
<name>A0A8J2PI81_9HEXA</name>
<evidence type="ECO:0000256" key="1">
    <source>
        <dbReference type="SAM" id="MobiDB-lite"/>
    </source>
</evidence>
<proteinExistence type="predicted"/>
<evidence type="ECO:0000313" key="3">
    <source>
        <dbReference type="Proteomes" id="UP000708208"/>
    </source>
</evidence>
<keyword evidence="3" id="KW-1185">Reference proteome</keyword>
<organism evidence="2 3">
    <name type="scientific">Allacma fusca</name>
    <dbReference type="NCBI Taxonomy" id="39272"/>
    <lineage>
        <taxon>Eukaryota</taxon>
        <taxon>Metazoa</taxon>
        <taxon>Ecdysozoa</taxon>
        <taxon>Arthropoda</taxon>
        <taxon>Hexapoda</taxon>
        <taxon>Collembola</taxon>
        <taxon>Symphypleona</taxon>
        <taxon>Sminthuridae</taxon>
        <taxon>Allacma</taxon>
    </lineage>
</organism>
<reference evidence="2" key="1">
    <citation type="submission" date="2021-06" db="EMBL/GenBank/DDBJ databases">
        <authorList>
            <person name="Hodson N. C."/>
            <person name="Mongue J. A."/>
            <person name="Jaron S. K."/>
        </authorList>
    </citation>
    <scope>NUCLEOTIDE SEQUENCE</scope>
</reference>
<sequence length="166" mass="18858">MSVQSRKRLHGRRVSSNSDDDSWLRNVRGNENSVAEFRHRSKETSQLSHEEYGCSQPSDENSYPDFEVDLIGARDEDLVFTSDEVNDESEEHIDDHNAKDSSSTHENEHEAAENNHIEKYSNPGNFPTEDNNTSDASARDDDKECTNNGKFNELRSGFSLAYLEPS</sequence>
<evidence type="ECO:0000313" key="2">
    <source>
        <dbReference type="EMBL" id="CAG7822719.1"/>
    </source>
</evidence>
<feature type="compositionally biased region" description="Basic residues" evidence="1">
    <location>
        <begin position="1"/>
        <end position="13"/>
    </location>
</feature>
<feature type="compositionally biased region" description="Polar residues" evidence="1">
    <location>
        <begin position="122"/>
        <end position="136"/>
    </location>
</feature>
<gene>
    <name evidence="2" type="ORF">AFUS01_LOCUS32977</name>
</gene>
<feature type="compositionally biased region" description="Basic and acidic residues" evidence="1">
    <location>
        <begin position="93"/>
        <end position="119"/>
    </location>
</feature>
<dbReference type="AlphaFoldDB" id="A0A8J2PI81"/>
<comment type="caution">
    <text evidence="2">The sequence shown here is derived from an EMBL/GenBank/DDBJ whole genome shotgun (WGS) entry which is preliminary data.</text>
</comment>
<dbReference type="Proteomes" id="UP000708208">
    <property type="component" value="Unassembled WGS sequence"/>
</dbReference>
<feature type="region of interest" description="Disordered" evidence="1">
    <location>
        <begin position="1"/>
        <end position="150"/>
    </location>
</feature>